<gene>
    <name evidence="2" type="ORF">EDD60_101423</name>
</gene>
<protein>
    <submittedName>
        <fullName evidence="2">Acetyltransferase (GNAT) family protein</fullName>
    </submittedName>
</protein>
<comment type="caution">
    <text evidence="2">The sequence shown here is derived from an EMBL/GenBank/DDBJ whole genome shotgun (WGS) entry which is preliminary data.</text>
</comment>
<dbReference type="Pfam" id="PF00583">
    <property type="entry name" value="Acetyltransf_1"/>
    <property type="match status" value="1"/>
</dbReference>
<dbReference type="Proteomes" id="UP000295515">
    <property type="component" value="Unassembled WGS sequence"/>
</dbReference>
<reference evidence="2 3" key="1">
    <citation type="submission" date="2019-03" db="EMBL/GenBank/DDBJ databases">
        <title>Genomic Encyclopedia of Type Strains, Phase IV (KMG-IV): sequencing the most valuable type-strain genomes for metagenomic binning, comparative biology and taxonomic classification.</title>
        <authorList>
            <person name="Goeker M."/>
        </authorList>
    </citation>
    <scope>NUCLEOTIDE SEQUENCE [LARGE SCALE GENOMIC DNA]</scope>
    <source>
        <strain evidence="2 3">DSM 29487</strain>
    </source>
</reference>
<dbReference type="AlphaFoldDB" id="A0A4R3ZCB2"/>
<dbReference type="Gene3D" id="3.40.630.30">
    <property type="match status" value="1"/>
</dbReference>
<keyword evidence="2" id="KW-0808">Transferase</keyword>
<sequence length="206" mass="24753">MVIVIYMDYGKKSFRTYFFLYVLFNMLKCYRVINMEKITLKEFDEVYALFEKAFIPAELRPYEKMKLLFLEDEFVIYGMYQDGRIIGAIIVWEFNDFVYLENFAVDQSLRGQGLGSQILQAIKELYPHQLLVLEVEEPIDDLTKRRVAFYQRNQYVLNPYHFVQPPLRKNAPKVELMYMSYPDSINVYAFDQIKKQIFRIVYQQGI</sequence>
<dbReference type="GO" id="GO:0016747">
    <property type="term" value="F:acyltransferase activity, transferring groups other than amino-acyl groups"/>
    <property type="evidence" value="ECO:0007669"/>
    <property type="project" value="InterPro"/>
</dbReference>
<dbReference type="SUPFAM" id="SSF55729">
    <property type="entry name" value="Acyl-CoA N-acyltransferases (Nat)"/>
    <property type="match status" value="1"/>
</dbReference>
<proteinExistence type="predicted"/>
<feature type="domain" description="N-acetyltransferase" evidence="1">
    <location>
        <begin position="33"/>
        <end position="184"/>
    </location>
</feature>
<dbReference type="CDD" id="cd04301">
    <property type="entry name" value="NAT_SF"/>
    <property type="match status" value="1"/>
</dbReference>
<organism evidence="2 3">
    <name type="scientific">Longibaculum muris</name>
    <dbReference type="NCBI Taxonomy" id="1796628"/>
    <lineage>
        <taxon>Bacteria</taxon>
        <taxon>Bacillati</taxon>
        <taxon>Bacillota</taxon>
        <taxon>Erysipelotrichia</taxon>
        <taxon>Erysipelotrichales</taxon>
        <taxon>Coprobacillaceae</taxon>
        <taxon>Longibaculum</taxon>
    </lineage>
</organism>
<dbReference type="InterPro" id="IPR000182">
    <property type="entry name" value="GNAT_dom"/>
</dbReference>
<keyword evidence="3" id="KW-1185">Reference proteome</keyword>
<evidence type="ECO:0000313" key="3">
    <source>
        <dbReference type="Proteomes" id="UP000295515"/>
    </source>
</evidence>
<evidence type="ECO:0000313" key="2">
    <source>
        <dbReference type="EMBL" id="TCW03116.1"/>
    </source>
</evidence>
<accession>A0A4R3ZCB2</accession>
<dbReference type="InterPro" id="IPR016181">
    <property type="entry name" value="Acyl_CoA_acyltransferase"/>
</dbReference>
<dbReference type="PROSITE" id="PS51186">
    <property type="entry name" value="GNAT"/>
    <property type="match status" value="1"/>
</dbReference>
<name>A0A4R3ZCB2_9FIRM</name>
<dbReference type="EMBL" id="SMCQ01000001">
    <property type="protein sequence ID" value="TCW03116.1"/>
    <property type="molecule type" value="Genomic_DNA"/>
</dbReference>
<evidence type="ECO:0000259" key="1">
    <source>
        <dbReference type="PROSITE" id="PS51186"/>
    </source>
</evidence>